<keyword evidence="6" id="KW-1185">Reference proteome</keyword>
<evidence type="ECO:0000313" key="6">
    <source>
        <dbReference type="Proteomes" id="UP001302676"/>
    </source>
</evidence>
<reference evidence="5" key="1">
    <citation type="journal article" date="2023" name="Mol. Phylogenet. Evol.">
        <title>Genome-scale phylogeny and comparative genomics of the fungal order Sordariales.</title>
        <authorList>
            <person name="Hensen N."/>
            <person name="Bonometti L."/>
            <person name="Westerberg I."/>
            <person name="Brannstrom I.O."/>
            <person name="Guillou S."/>
            <person name="Cros-Aarteil S."/>
            <person name="Calhoun S."/>
            <person name="Haridas S."/>
            <person name="Kuo A."/>
            <person name="Mondo S."/>
            <person name="Pangilinan J."/>
            <person name="Riley R."/>
            <person name="LaButti K."/>
            <person name="Andreopoulos B."/>
            <person name="Lipzen A."/>
            <person name="Chen C."/>
            <person name="Yan M."/>
            <person name="Daum C."/>
            <person name="Ng V."/>
            <person name="Clum A."/>
            <person name="Steindorff A."/>
            <person name="Ohm R.A."/>
            <person name="Martin F."/>
            <person name="Silar P."/>
            <person name="Natvig D.O."/>
            <person name="Lalanne C."/>
            <person name="Gautier V."/>
            <person name="Ament-Velasquez S.L."/>
            <person name="Kruys A."/>
            <person name="Hutchinson M.I."/>
            <person name="Powell A.J."/>
            <person name="Barry K."/>
            <person name="Miller A.N."/>
            <person name="Grigoriev I.V."/>
            <person name="Debuchy R."/>
            <person name="Gladieux P."/>
            <person name="Hiltunen Thoren M."/>
            <person name="Johannesson H."/>
        </authorList>
    </citation>
    <scope>NUCLEOTIDE SEQUENCE</scope>
    <source>
        <strain evidence="5">CBS 141.50</strain>
    </source>
</reference>
<dbReference type="EC" id="3.1.1.-" evidence="3"/>
<dbReference type="PROSITE" id="PS00941">
    <property type="entry name" value="CARBOXYLESTERASE_B_2"/>
    <property type="match status" value="1"/>
</dbReference>
<comment type="caution">
    <text evidence="5">The sequence shown here is derived from an EMBL/GenBank/DDBJ whole genome shotgun (WGS) entry which is preliminary data.</text>
</comment>
<dbReference type="InterPro" id="IPR029058">
    <property type="entry name" value="AB_hydrolase_fold"/>
</dbReference>
<evidence type="ECO:0000259" key="4">
    <source>
        <dbReference type="Pfam" id="PF00135"/>
    </source>
</evidence>
<keyword evidence="2 3" id="KW-0378">Hydrolase</keyword>
<evidence type="ECO:0000313" key="5">
    <source>
        <dbReference type="EMBL" id="KAK4141784.1"/>
    </source>
</evidence>
<dbReference type="Pfam" id="PF00135">
    <property type="entry name" value="COesterase"/>
    <property type="match status" value="1"/>
</dbReference>
<dbReference type="Gene3D" id="3.40.50.1820">
    <property type="entry name" value="alpha/beta hydrolase"/>
    <property type="match status" value="1"/>
</dbReference>
<reference evidence="5" key="2">
    <citation type="submission" date="2023-05" db="EMBL/GenBank/DDBJ databases">
        <authorList>
            <consortium name="Lawrence Berkeley National Laboratory"/>
            <person name="Steindorff A."/>
            <person name="Hensen N."/>
            <person name="Bonometti L."/>
            <person name="Westerberg I."/>
            <person name="Brannstrom I.O."/>
            <person name="Guillou S."/>
            <person name="Cros-Aarteil S."/>
            <person name="Calhoun S."/>
            <person name="Haridas S."/>
            <person name="Kuo A."/>
            <person name="Mondo S."/>
            <person name="Pangilinan J."/>
            <person name="Riley R."/>
            <person name="Labutti K."/>
            <person name="Andreopoulos B."/>
            <person name="Lipzen A."/>
            <person name="Chen C."/>
            <person name="Yanf M."/>
            <person name="Daum C."/>
            <person name="Ng V."/>
            <person name="Clum A."/>
            <person name="Ohm R."/>
            <person name="Martin F."/>
            <person name="Silar P."/>
            <person name="Natvig D."/>
            <person name="Lalanne C."/>
            <person name="Gautier V."/>
            <person name="Ament-Velasquez S.L."/>
            <person name="Kruys A."/>
            <person name="Hutchinson M.I."/>
            <person name="Powell A.J."/>
            <person name="Barry K."/>
            <person name="Miller A.N."/>
            <person name="Grigoriev I.V."/>
            <person name="Debuchy R."/>
            <person name="Gladieux P."/>
            <person name="Thoren M.H."/>
            <person name="Johannesson H."/>
        </authorList>
    </citation>
    <scope>NUCLEOTIDE SEQUENCE</scope>
    <source>
        <strain evidence="5">CBS 141.50</strain>
    </source>
</reference>
<dbReference type="AlphaFoldDB" id="A0AAN6UZL0"/>
<gene>
    <name evidence="5" type="ORF">C8A04DRAFT_13819</name>
</gene>
<organism evidence="5 6">
    <name type="scientific">Dichotomopilus funicola</name>
    <dbReference type="NCBI Taxonomy" id="1934379"/>
    <lineage>
        <taxon>Eukaryota</taxon>
        <taxon>Fungi</taxon>
        <taxon>Dikarya</taxon>
        <taxon>Ascomycota</taxon>
        <taxon>Pezizomycotina</taxon>
        <taxon>Sordariomycetes</taxon>
        <taxon>Sordariomycetidae</taxon>
        <taxon>Sordariales</taxon>
        <taxon>Chaetomiaceae</taxon>
        <taxon>Dichotomopilus</taxon>
    </lineage>
</organism>
<comment type="similarity">
    <text evidence="1 3">Belongs to the type-B carboxylesterase/lipase family.</text>
</comment>
<feature type="signal peptide" evidence="3">
    <location>
        <begin position="1"/>
        <end position="19"/>
    </location>
</feature>
<dbReference type="EMBL" id="MU853606">
    <property type="protein sequence ID" value="KAK4141784.1"/>
    <property type="molecule type" value="Genomic_DNA"/>
</dbReference>
<dbReference type="RefSeq" id="XP_062635155.1">
    <property type="nucleotide sequence ID" value="XM_062777864.1"/>
</dbReference>
<evidence type="ECO:0000256" key="2">
    <source>
        <dbReference type="ARBA" id="ARBA00022801"/>
    </source>
</evidence>
<sequence length="547" mass="58069">MRLLYLLASLALSLGSAIAQRPTVTLQDAVYIGTTTQVASGSATAVVDKFLGIPYAATPERFRAALPRLKGSATVNATEQPVACIQQSPSNPNSPESEDCLFLNVFAPHISPPNNTNTSCSNRKPKSKEEKQKKAVLLWFYGGALAFGSISPTDGSPLAAHQDIILVACNYRLGVFGFPGSASLGLPSNELNPGFRDQKMALRWIRENIEQFGGDPDKITIFGESAGGVSVDSQLLREETEKVPFRGAVLQSGGLHTFNRIALGVGVDVTGMGTGNKEGEEPFVTLANSLGCGNSSVAGEEEDIVACVQGKEVEEVKNAVLDLNLLFAPVDDGGQTSVGDSDSARRAGRTVKVPVLIGSTFFEGGIFSDAALQAKSLAEWADVIYPDNTTAAKAVVDAYAVGSSWDVATEEEAVKLLHSDFQFACTTTYDADMIAGIDIPTWRYVFNASLPNGLASHGSEISFVFGDPQSTPENEALSAKMQKAWADFAKDPAAGPGWEQYVTGTKTLADLGGEGDRTSITVVDPEVVDSRCSVFWQAYDPARFSQP</sequence>
<dbReference type="GO" id="GO:0016787">
    <property type="term" value="F:hydrolase activity"/>
    <property type="evidence" value="ECO:0007669"/>
    <property type="project" value="UniProtKB-KW"/>
</dbReference>
<dbReference type="InterPro" id="IPR050309">
    <property type="entry name" value="Type-B_Carboxylest/Lipase"/>
</dbReference>
<protein>
    <recommendedName>
        <fullName evidence="3">Carboxylic ester hydrolase</fullName>
        <ecNumber evidence="3">3.1.1.-</ecNumber>
    </recommendedName>
</protein>
<dbReference type="PROSITE" id="PS00122">
    <property type="entry name" value="CARBOXYLESTERASE_B_1"/>
    <property type="match status" value="1"/>
</dbReference>
<dbReference type="PANTHER" id="PTHR11559">
    <property type="entry name" value="CARBOXYLESTERASE"/>
    <property type="match status" value="1"/>
</dbReference>
<dbReference type="InterPro" id="IPR019826">
    <property type="entry name" value="Carboxylesterase_B_AS"/>
</dbReference>
<evidence type="ECO:0000256" key="1">
    <source>
        <dbReference type="ARBA" id="ARBA00005964"/>
    </source>
</evidence>
<dbReference type="InterPro" id="IPR019819">
    <property type="entry name" value="Carboxylesterase_B_CS"/>
</dbReference>
<keyword evidence="3" id="KW-0732">Signal</keyword>
<dbReference type="InterPro" id="IPR002018">
    <property type="entry name" value="CarbesteraseB"/>
</dbReference>
<dbReference type="SUPFAM" id="SSF53474">
    <property type="entry name" value="alpha/beta-Hydrolases"/>
    <property type="match status" value="1"/>
</dbReference>
<feature type="chain" id="PRO_5042664577" description="Carboxylic ester hydrolase" evidence="3">
    <location>
        <begin position="20"/>
        <end position="547"/>
    </location>
</feature>
<dbReference type="GeneID" id="87814477"/>
<proteinExistence type="inferred from homology"/>
<dbReference type="Proteomes" id="UP001302676">
    <property type="component" value="Unassembled WGS sequence"/>
</dbReference>
<name>A0AAN6UZL0_9PEZI</name>
<feature type="domain" description="Carboxylesterase type B" evidence="4">
    <location>
        <begin position="22"/>
        <end position="507"/>
    </location>
</feature>
<evidence type="ECO:0000256" key="3">
    <source>
        <dbReference type="RuleBase" id="RU361235"/>
    </source>
</evidence>
<accession>A0AAN6UZL0</accession>